<dbReference type="GO" id="GO:0007156">
    <property type="term" value="P:homophilic cell adhesion via plasma membrane adhesion molecules"/>
    <property type="evidence" value="ECO:0007669"/>
    <property type="project" value="InterPro"/>
</dbReference>
<organism evidence="10 11">
    <name type="scientific">Alosa alosa</name>
    <name type="common">allis shad</name>
    <dbReference type="NCBI Taxonomy" id="278164"/>
    <lineage>
        <taxon>Eukaryota</taxon>
        <taxon>Metazoa</taxon>
        <taxon>Chordata</taxon>
        <taxon>Craniata</taxon>
        <taxon>Vertebrata</taxon>
        <taxon>Euteleostomi</taxon>
        <taxon>Actinopterygii</taxon>
        <taxon>Neopterygii</taxon>
        <taxon>Teleostei</taxon>
        <taxon>Clupei</taxon>
        <taxon>Clupeiformes</taxon>
        <taxon>Clupeoidei</taxon>
        <taxon>Clupeidae</taxon>
        <taxon>Alosa</taxon>
    </lineage>
</organism>
<feature type="signal peptide" evidence="8">
    <location>
        <begin position="1"/>
        <end position="24"/>
    </location>
</feature>
<keyword evidence="11" id="KW-1185">Reference proteome</keyword>
<feature type="compositionally biased region" description="Acidic residues" evidence="6">
    <location>
        <begin position="720"/>
        <end position="729"/>
    </location>
</feature>
<feature type="region of interest" description="Disordered" evidence="6">
    <location>
        <begin position="447"/>
        <end position="512"/>
    </location>
</feature>
<dbReference type="GO" id="GO:0016342">
    <property type="term" value="C:catenin complex"/>
    <property type="evidence" value="ECO:0007669"/>
    <property type="project" value="TreeGrafter"/>
</dbReference>
<dbReference type="Pfam" id="PF00028">
    <property type="entry name" value="Cadherin"/>
    <property type="match status" value="2"/>
</dbReference>
<feature type="domain" description="Cadherin" evidence="9">
    <location>
        <begin position="32"/>
        <end position="119"/>
    </location>
</feature>
<evidence type="ECO:0000256" key="7">
    <source>
        <dbReference type="SAM" id="Phobius"/>
    </source>
</evidence>
<evidence type="ECO:0000256" key="4">
    <source>
        <dbReference type="ARBA" id="ARBA00023136"/>
    </source>
</evidence>
<name>A0AAV6GGL8_9TELE</name>
<comment type="caution">
    <text evidence="10">The sequence shown here is derived from an EMBL/GenBank/DDBJ whole genome shotgun (WGS) entry which is preliminary data.</text>
</comment>
<dbReference type="GO" id="GO:0007043">
    <property type="term" value="P:cell-cell junction assembly"/>
    <property type="evidence" value="ECO:0007669"/>
    <property type="project" value="TreeGrafter"/>
</dbReference>
<evidence type="ECO:0000256" key="2">
    <source>
        <dbReference type="ARBA" id="ARBA00022737"/>
    </source>
</evidence>
<evidence type="ECO:0000256" key="3">
    <source>
        <dbReference type="ARBA" id="ARBA00022837"/>
    </source>
</evidence>
<evidence type="ECO:0000256" key="1">
    <source>
        <dbReference type="ARBA" id="ARBA00004370"/>
    </source>
</evidence>
<accession>A0AAV6GGL8</accession>
<dbReference type="AlphaFoldDB" id="A0AAV6GGL8"/>
<feature type="region of interest" description="Disordered" evidence="6">
    <location>
        <begin position="629"/>
        <end position="649"/>
    </location>
</feature>
<dbReference type="PANTHER" id="PTHR24027:SF414">
    <property type="entry name" value="CADHERIN-RELATED FAMILY MEMBER 5 ISOFORM X1"/>
    <property type="match status" value="1"/>
</dbReference>
<sequence length="736" mass="80162">MDRPGLRFSAPLLLLLAFLSQGLCQLCQVPSDLLLPENTAVEHVIVTVTTQGVVNLNLANDFDGTFRMDGNNVVLNKPLDYETQPISYSVKIQCTKDLDIMETSIIVIVENVNDNPPVFEQNPYTLEVDELLPLFTNVGQIAATDPDNLGLLYYTIIPDPTQDYFALQAPSLPNILVNQRLDFDTVQRVQFTLIVQDTQTSTPQTLSATTTVIINIKDIDNRPPWFQPCTPETENQATFCLMAGYNGTITLTQQTTGPLPLMPENLRAVDGDKNLNAHISYKLLGVSDIFDLNQGTGEITMKKPVDVEGPIILTVMAFQTENADQFSTTTVTFEVKIMSVHPPIFEKDTYEGYISLDAGVNSLVLEGEFSTKPLRVQATDQDYADGFNPDVQYEIQGSSDFSITQQGFILMARTAPAGPVSIKVRAVDSKSGDEAVTAVQLVVSPETPTTTAMPSTTTDMPTTTPDMPTTTPDMPTTTTDMPTTTTDMPSTSTAMPSSSAAMTSTPSPQTTTDGPALAAGMYRMEDMIAVGVSLGILLLICMVLIALMAVYINSHKKDNRKIKEVSHFHSNLSAVSLGPKGGVQYINKGFQKDEDGAGSMASDEPDWPARAVEAPVSKAAAVPLYETARGETSSLASKSESEKEVKPILTKERKDEDGYKAVWFKQDIDPKVEVTIIPDRAAQDDDEDEDADEDDGSERGGDNLSLDEDDMRGGVNLSYDQDENSDLDDFPQTSDL</sequence>
<dbReference type="GO" id="GO:0045296">
    <property type="term" value="F:cadherin binding"/>
    <property type="evidence" value="ECO:0007669"/>
    <property type="project" value="TreeGrafter"/>
</dbReference>
<feature type="domain" description="Cadherin" evidence="9">
    <location>
        <begin position="346"/>
        <end position="467"/>
    </location>
</feature>
<dbReference type="PRINTS" id="PR00205">
    <property type="entry name" value="CADHERIN"/>
</dbReference>
<feature type="region of interest" description="Disordered" evidence="6">
    <location>
        <begin position="674"/>
        <end position="736"/>
    </location>
</feature>
<dbReference type="InterPro" id="IPR002126">
    <property type="entry name" value="Cadherin-like_dom"/>
</dbReference>
<evidence type="ECO:0000313" key="11">
    <source>
        <dbReference type="Proteomes" id="UP000823561"/>
    </source>
</evidence>
<feature type="compositionally biased region" description="Basic and acidic residues" evidence="6">
    <location>
        <begin position="639"/>
        <end position="649"/>
    </location>
</feature>
<dbReference type="GO" id="GO:0034332">
    <property type="term" value="P:adherens junction organization"/>
    <property type="evidence" value="ECO:0007669"/>
    <property type="project" value="TreeGrafter"/>
</dbReference>
<feature type="domain" description="Cadherin" evidence="9">
    <location>
        <begin position="266"/>
        <end position="345"/>
    </location>
</feature>
<dbReference type="InterPro" id="IPR039808">
    <property type="entry name" value="Cadherin"/>
</dbReference>
<dbReference type="Gene3D" id="2.60.40.60">
    <property type="entry name" value="Cadherins"/>
    <property type="match status" value="4"/>
</dbReference>
<proteinExistence type="predicted"/>
<dbReference type="CDD" id="cd11304">
    <property type="entry name" value="Cadherin_repeat"/>
    <property type="match status" value="3"/>
</dbReference>
<evidence type="ECO:0000259" key="9">
    <source>
        <dbReference type="PROSITE" id="PS50268"/>
    </source>
</evidence>
<evidence type="ECO:0000256" key="6">
    <source>
        <dbReference type="SAM" id="MobiDB-lite"/>
    </source>
</evidence>
<dbReference type="GO" id="GO:0044331">
    <property type="term" value="P:cell-cell adhesion mediated by cadherin"/>
    <property type="evidence" value="ECO:0007669"/>
    <property type="project" value="TreeGrafter"/>
</dbReference>
<dbReference type="GO" id="GO:0005509">
    <property type="term" value="F:calcium ion binding"/>
    <property type="evidence" value="ECO:0007669"/>
    <property type="project" value="UniProtKB-UniRule"/>
</dbReference>
<dbReference type="GO" id="GO:0008013">
    <property type="term" value="F:beta-catenin binding"/>
    <property type="evidence" value="ECO:0007669"/>
    <property type="project" value="TreeGrafter"/>
</dbReference>
<dbReference type="InterPro" id="IPR015919">
    <property type="entry name" value="Cadherin-like_sf"/>
</dbReference>
<dbReference type="GO" id="GO:0016339">
    <property type="term" value="P:calcium-dependent cell-cell adhesion via plasma membrane cell adhesion molecules"/>
    <property type="evidence" value="ECO:0007669"/>
    <property type="project" value="TreeGrafter"/>
</dbReference>
<dbReference type="Proteomes" id="UP000823561">
    <property type="component" value="Chromosome 11"/>
</dbReference>
<gene>
    <name evidence="10" type="ORF">AALO_G00154310</name>
</gene>
<feature type="transmembrane region" description="Helical" evidence="7">
    <location>
        <begin position="527"/>
        <end position="552"/>
    </location>
</feature>
<reference evidence="10" key="1">
    <citation type="submission" date="2020-10" db="EMBL/GenBank/DDBJ databases">
        <title>Chromosome-scale genome assembly of the Allis shad, Alosa alosa.</title>
        <authorList>
            <person name="Margot Z."/>
            <person name="Christophe K."/>
            <person name="Cabau C."/>
            <person name="Louis A."/>
            <person name="Berthelot C."/>
            <person name="Parey E."/>
            <person name="Roest Crollius H."/>
            <person name="Montfort J."/>
            <person name="Robinson-Rechavi M."/>
            <person name="Bucao C."/>
            <person name="Bouchez O."/>
            <person name="Gislard M."/>
            <person name="Lluch J."/>
            <person name="Milhes M."/>
            <person name="Lampietro C."/>
            <person name="Lopez Roques C."/>
            <person name="Donnadieu C."/>
            <person name="Braasch I."/>
            <person name="Desvignes T."/>
            <person name="Postlethwait J."/>
            <person name="Bobe J."/>
            <person name="Guiguen Y."/>
        </authorList>
    </citation>
    <scope>NUCLEOTIDE SEQUENCE</scope>
    <source>
        <strain evidence="10">M-15738</strain>
        <tissue evidence="10">Blood</tissue>
    </source>
</reference>
<comment type="subcellular location">
    <subcellularLocation>
        <location evidence="1">Membrane</location>
    </subcellularLocation>
</comment>
<evidence type="ECO:0000313" key="10">
    <source>
        <dbReference type="EMBL" id="KAG5273684.1"/>
    </source>
</evidence>
<feature type="chain" id="PRO_5043697589" description="Cadherin domain-containing protein" evidence="8">
    <location>
        <begin position="25"/>
        <end position="736"/>
    </location>
</feature>
<keyword evidence="2" id="KW-0677">Repeat</keyword>
<feature type="domain" description="Cadherin" evidence="9">
    <location>
        <begin position="120"/>
        <end position="226"/>
    </location>
</feature>
<keyword evidence="4 7" id="KW-0472">Membrane</keyword>
<dbReference type="PANTHER" id="PTHR24027">
    <property type="entry name" value="CADHERIN-23"/>
    <property type="match status" value="1"/>
</dbReference>
<keyword evidence="8" id="KW-0732">Signal</keyword>
<dbReference type="GO" id="GO:0005912">
    <property type="term" value="C:adherens junction"/>
    <property type="evidence" value="ECO:0007669"/>
    <property type="project" value="TreeGrafter"/>
</dbReference>
<dbReference type="GO" id="GO:0016477">
    <property type="term" value="P:cell migration"/>
    <property type="evidence" value="ECO:0007669"/>
    <property type="project" value="TreeGrafter"/>
</dbReference>
<evidence type="ECO:0000256" key="8">
    <source>
        <dbReference type="SAM" id="SignalP"/>
    </source>
</evidence>
<dbReference type="GO" id="GO:0000902">
    <property type="term" value="P:cell morphogenesis"/>
    <property type="evidence" value="ECO:0007669"/>
    <property type="project" value="TreeGrafter"/>
</dbReference>
<protein>
    <recommendedName>
        <fullName evidence="9">Cadherin domain-containing protein</fullName>
    </recommendedName>
</protein>
<dbReference type="PROSITE" id="PS50268">
    <property type="entry name" value="CADHERIN_2"/>
    <property type="match status" value="4"/>
</dbReference>
<feature type="compositionally biased region" description="Acidic residues" evidence="6">
    <location>
        <begin position="684"/>
        <end position="696"/>
    </location>
</feature>
<evidence type="ECO:0000256" key="5">
    <source>
        <dbReference type="PROSITE-ProRule" id="PRU00043"/>
    </source>
</evidence>
<dbReference type="EMBL" id="JADWDJ010000011">
    <property type="protein sequence ID" value="KAG5273684.1"/>
    <property type="molecule type" value="Genomic_DNA"/>
</dbReference>
<dbReference type="SMART" id="SM00112">
    <property type="entry name" value="CA"/>
    <property type="match status" value="3"/>
</dbReference>
<keyword evidence="7" id="KW-1133">Transmembrane helix</keyword>
<keyword evidence="3 5" id="KW-0106">Calcium</keyword>
<keyword evidence="7" id="KW-0812">Transmembrane</keyword>
<dbReference type="SUPFAM" id="SSF49313">
    <property type="entry name" value="Cadherin-like"/>
    <property type="match status" value="4"/>
</dbReference>